<keyword evidence="5 12" id="KW-0547">Nucleotide-binding</keyword>
<dbReference type="InterPro" id="IPR002301">
    <property type="entry name" value="Ile-tRNA-ligase"/>
</dbReference>
<dbReference type="NCBIfam" id="TIGR00392">
    <property type="entry name" value="ileS"/>
    <property type="match status" value="1"/>
</dbReference>
<dbReference type="Gene3D" id="1.10.730.10">
    <property type="entry name" value="Isoleucyl-tRNA Synthetase, Domain 1"/>
    <property type="match status" value="1"/>
</dbReference>
<keyword evidence="6 12" id="KW-0862">Zinc</keyword>
<feature type="binding site" evidence="12">
    <location>
        <position position="605"/>
    </location>
    <ligand>
        <name>ATP</name>
        <dbReference type="ChEBI" id="CHEBI:30616"/>
    </ligand>
</feature>
<dbReference type="GO" id="GO:0008270">
    <property type="term" value="F:zinc ion binding"/>
    <property type="evidence" value="ECO:0007669"/>
    <property type="project" value="UniProtKB-UniRule"/>
</dbReference>
<dbReference type="STRING" id="1798002.A2478_02490"/>
<dbReference type="PANTHER" id="PTHR42780:SF1">
    <property type="entry name" value="ISOLEUCINE--TRNA LIGASE, CYTOPLASMIC"/>
    <property type="match status" value="1"/>
</dbReference>
<dbReference type="GO" id="GO:0005524">
    <property type="term" value="F:ATP binding"/>
    <property type="evidence" value="ECO:0007669"/>
    <property type="project" value="UniProtKB-UniRule"/>
</dbReference>
<evidence type="ECO:0000256" key="1">
    <source>
        <dbReference type="ARBA" id="ARBA00007078"/>
    </source>
</evidence>
<dbReference type="GO" id="GO:0000049">
    <property type="term" value="F:tRNA binding"/>
    <property type="evidence" value="ECO:0007669"/>
    <property type="project" value="InterPro"/>
</dbReference>
<proteinExistence type="inferred from homology"/>
<dbReference type="InterPro" id="IPR013155">
    <property type="entry name" value="M/V/L/I-tRNA-synth_anticd-bd"/>
</dbReference>
<comment type="caution">
    <text evidence="16">The sequence shown here is derived from an EMBL/GenBank/DDBJ whole genome shotgun (WGS) entry which is preliminary data.</text>
</comment>
<keyword evidence="7 12" id="KW-0067">ATP-binding</keyword>
<evidence type="ECO:0000256" key="9">
    <source>
        <dbReference type="ARBA" id="ARBA00023146"/>
    </source>
</evidence>
<evidence type="ECO:0000256" key="5">
    <source>
        <dbReference type="ARBA" id="ARBA00022741"/>
    </source>
</evidence>
<comment type="cofactor">
    <cofactor evidence="12">
        <name>Zn(2+)</name>
        <dbReference type="ChEBI" id="CHEBI:29105"/>
    </cofactor>
</comment>
<dbReference type="PROSITE" id="PS00178">
    <property type="entry name" value="AA_TRNA_LIGASE_I"/>
    <property type="match status" value="1"/>
</dbReference>
<dbReference type="PRINTS" id="PR00984">
    <property type="entry name" value="TRNASYNTHILE"/>
</dbReference>
<dbReference type="CDD" id="cd00818">
    <property type="entry name" value="IleRS_core"/>
    <property type="match status" value="1"/>
</dbReference>
<dbReference type="InterPro" id="IPR033709">
    <property type="entry name" value="Anticodon_Ile_ABEc"/>
</dbReference>
<evidence type="ECO:0000256" key="12">
    <source>
        <dbReference type="HAMAP-Rule" id="MF_02003"/>
    </source>
</evidence>
<dbReference type="EMBL" id="MFGJ01000001">
    <property type="protein sequence ID" value="OGF33526.1"/>
    <property type="molecule type" value="Genomic_DNA"/>
</dbReference>
<dbReference type="Pfam" id="PF08264">
    <property type="entry name" value="Anticodon_1"/>
    <property type="match status" value="1"/>
</dbReference>
<organism evidence="16 17">
    <name type="scientific">Candidatus Falkowbacteria bacterium RIFOXYC2_FULL_36_12</name>
    <dbReference type="NCBI Taxonomy" id="1798002"/>
    <lineage>
        <taxon>Bacteria</taxon>
        <taxon>Candidatus Falkowiibacteriota</taxon>
    </lineage>
</organism>
<dbReference type="PANTHER" id="PTHR42780">
    <property type="entry name" value="SOLEUCYL-TRNA SYNTHETASE"/>
    <property type="match status" value="1"/>
</dbReference>
<evidence type="ECO:0000256" key="2">
    <source>
        <dbReference type="ARBA" id="ARBA00022490"/>
    </source>
</evidence>
<dbReference type="Proteomes" id="UP000179001">
    <property type="component" value="Unassembled WGS sequence"/>
</dbReference>
<evidence type="ECO:0000256" key="11">
    <source>
        <dbReference type="ARBA" id="ARBA00048359"/>
    </source>
</evidence>
<name>A0A1F5T4B2_9BACT</name>
<evidence type="ECO:0000256" key="7">
    <source>
        <dbReference type="ARBA" id="ARBA00022840"/>
    </source>
</evidence>
<comment type="catalytic activity">
    <reaction evidence="11 12">
        <text>tRNA(Ile) + L-isoleucine + ATP = L-isoleucyl-tRNA(Ile) + AMP + diphosphate</text>
        <dbReference type="Rhea" id="RHEA:11060"/>
        <dbReference type="Rhea" id="RHEA-COMP:9666"/>
        <dbReference type="Rhea" id="RHEA-COMP:9695"/>
        <dbReference type="ChEBI" id="CHEBI:30616"/>
        <dbReference type="ChEBI" id="CHEBI:33019"/>
        <dbReference type="ChEBI" id="CHEBI:58045"/>
        <dbReference type="ChEBI" id="CHEBI:78442"/>
        <dbReference type="ChEBI" id="CHEBI:78528"/>
        <dbReference type="ChEBI" id="CHEBI:456215"/>
        <dbReference type="EC" id="6.1.1.5"/>
    </reaction>
</comment>
<keyword evidence="3 12" id="KW-0436">Ligase</keyword>
<dbReference type="InterPro" id="IPR023586">
    <property type="entry name" value="Ile-tRNA-ligase_type2"/>
</dbReference>
<keyword evidence="8 12" id="KW-0648">Protein biosynthesis</keyword>
<dbReference type="InterPro" id="IPR001412">
    <property type="entry name" value="aa-tRNA-synth_I_CS"/>
</dbReference>
<dbReference type="GO" id="GO:0002161">
    <property type="term" value="F:aminoacyl-tRNA deacylase activity"/>
    <property type="evidence" value="ECO:0007669"/>
    <property type="project" value="InterPro"/>
</dbReference>
<dbReference type="SUPFAM" id="SSF52374">
    <property type="entry name" value="Nucleotidylyl transferase"/>
    <property type="match status" value="1"/>
</dbReference>
<dbReference type="InterPro" id="IPR002300">
    <property type="entry name" value="aa-tRNA-synth_Ia"/>
</dbReference>
<evidence type="ECO:0000256" key="8">
    <source>
        <dbReference type="ARBA" id="ARBA00022917"/>
    </source>
</evidence>
<comment type="subcellular location">
    <subcellularLocation>
        <location evidence="12">Cytoplasm</location>
    </subcellularLocation>
</comment>
<feature type="coiled-coil region" evidence="13">
    <location>
        <begin position="835"/>
        <end position="862"/>
    </location>
</feature>
<dbReference type="InterPro" id="IPR009008">
    <property type="entry name" value="Val/Leu/Ile-tRNA-synth_edit"/>
</dbReference>
<dbReference type="GO" id="GO:0005737">
    <property type="term" value="C:cytoplasm"/>
    <property type="evidence" value="ECO:0007669"/>
    <property type="project" value="UniProtKB-SubCell"/>
</dbReference>
<dbReference type="AlphaFoldDB" id="A0A1F5T4B2"/>
<dbReference type="FunFam" id="3.40.50.620:FF:000075">
    <property type="entry name" value="Isoleucine--tRNA ligase"/>
    <property type="match status" value="1"/>
</dbReference>
<comment type="function">
    <text evidence="10 12">Catalyzes the attachment of isoleucine to tRNA(Ile). As IleRS can inadvertently accommodate and process structurally similar amino acids such as valine, to avoid such errors it has two additional distinct tRNA(Ile)-dependent editing activities. One activity is designated as 'pretransfer' editing and involves the hydrolysis of activated Val-AMP. The other activity is designated 'posttransfer' editing and involves deacylation of mischarged Val-tRNA(Ile).</text>
</comment>
<feature type="short sequence motif" description="'KMSKS' region" evidence="12">
    <location>
        <begin position="602"/>
        <end position="606"/>
    </location>
</feature>
<evidence type="ECO:0000259" key="14">
    <source>
        <dbReference type="Pfam" id="PF00133"/>
    </source>
</evidence>
<comment type="subunit">
    <text evidence="12">Monomer.</text>
</comment>
<accession>A0A1F5T4B2</accession>
<evidence type="ECO:0000259" key="15">
    <source>
        <dbReference type="Pfam" id="PF08264"/>
    </source>
</evidence>
<comment type="similarity">
    <text evidence="1 12">Belongs to the class-I aminoacyl-tRNA synthetase family. IleS type 2 subfamily.</text>
</comment>
<dbReference type="SUPFAM" id="SSF50677">
    <property type="entry name" value="ValRS/IleRS/LeuRS editing domain"/>
    <property type="match status" value="1"/>
</dbReference>
<feature type="domain" description="Methionyl/Valyl/Leucyl/Isoleucyl-tRNA synthetase anticodon-binding" evidence="15">
    <location>
        <begin position="683"/>
        <end position="827"/>
    </location>
</feature>
<dbReference type="Gene3D" id="3.40.50.620">
    <property type="entry name" value="HUPs"/>
    <property type="match status" value="2"/>
</dbReference>
<dbReference type="SUPFAM" id="SSF47323">
    <property type="entry name" value="Anticodon-binding domain of a subclass of class I aminoacyl-tRNA synthetases"/>
    <property type="match status" value="1"/>
</dbReference>
<dbReference type="GO" id="GO:0006428">
    <property type="term" value="P:isoleucyl-tRNA aminoacylation"/>
    <property type="evidence" value="ECO:0007669"/>
    <property type="project" value="UniProtKB-UniRule"/>
</dbReference>
<evidence type="ECO:0000256" key="10">
    <source>
        <dbReference type="ARBA" id="ARBA00025217"/>
    </source>
</evidence>
<reference evidence="16 17" key="1">
    <citation type="journal article" date="2016" name="Nat. Commun.">
        <title>Thousands of microbial genomes shed light on interconnected biogeochemical processes in an aquifer system.</title>
        <authorList>
            <person name="Anantharaman K."/>
            <person name="Brown C.T."/>
            <person name="Hug L.A."/>
            <person name="Sharon I."/>
            <person name="Castelle C.J."/>
            <person name="Probst A.J."/>
            <person name="Thomas B.C."/>
            <person name="Singh A."/>
            <person name="Wilkins M.J."/>
            <person name="Karaoz U."/>
            <person name="Brodie E.L."/>
            <person name="Williams K.H."/>
            <person name="Hubbard S.S."/>
            <person name="Banfield J.F."/>
        </authorList>
    </citation>
    <scope>NUCLEOTIDE SEQUENCE [LARGE SCALE GENOMIC DNA]</scope>
</reference>
<evidence type="ECO:0000256" key="13">
    <source>
        <dbReference type="SAM" id="Coils"/>
    </source>
</evidence>
<dbReference type="Pfam" id="PF19302">
    <property type="entry name" value="DUF5915"/>
    <property type="match status" value="1"/>
</dbReference>
<evidence type="ECO:0000256" key="4">
    <source>
        <dbReference type="ARBA" id="ARBA00022723"/>
    </source>
</evidence>
<dbReference type="CDD" id="cd07961">
    <property type="entry name" value="Anticodon_Ia_Ile_ABEc"/>
    <property type="match status" value="1"/>
</dbReference>
<feature type="short sequence motif" description="'HIGH' region" evidence="12">
    <location>
        <begin position="44"/>
        <end position="54"/>
    </location>
</feature>
<evidence type="ECO:0000313" key="17">
    <source>
        <dbReference type="Proteomes" id="UP000179001"/>
    </source>
</evidence>
<protein>
    <recommendedName>
        <fullName evidence="12">Isoleucine--tRNA ligase</fullName>
        <ecNumber evidence="12">6.1.1.5</ecNumber>
    </recommendedName>
    <alternativeName>
        <fullName evidence="12">Isoleucyl-tRNA synthetase</fullName>
        <shortName evidence="12">IleRS</shortName>
    </alternativeName>
</protein>
<feature type="domain" description="Aminoacyl-tRNA synthetase class Ia" evidence="14">
    <location>
        <begin position="14"/>
        <end position="637"/>
    </location>
</feature>
<keyword evidence="2 12" id="KW-0963">Cytoplasm</keyword>
<dbReference type="HAMAP" id="MF_02003">
    <property type="entry name" value="Ile_tRNA_synth_type2"/>
    <property type="match status" value="1"/>
</dbReference>
<keyword evidence="4 12" id="KW-0479">Metal-binding</keyword>
<gene>
    <name evidence="12" type="primary">ileS</name>
    <name evidence="16" type="ORF">A2478_02490</name>
</gene>
<dbReference type="GO" id="GO:0004822">
    <property type="term" value="F:isoleucine-tRNA ligase activity"/>
    <property type="evidence" value="ECO:0007669"/>
    <property type="project" value="UniProtKB-UniRule"/>
</dbReference>
<evidence type="ECO:0000256" key="6">
    <source>
        <dbReference type="ARBA" id="ARBA00022833"/>
    </source>
</evidence>
<dbReference type="Pfam" id="PF00133">
    <property type="entry name" value="tRNA-synt_1"/>
    <property type="match status" value="1"/>
</dbReference>
<dbReference type="InterPro" id="IPR009080">
    <property type="entry name" value="tRNAsynth_Ia_anticodon-bd"/>
</dbReference>
<sequence length="972" mass="112935">MSERKSFVQIEEELMNKWDEEKTFEKSVENRDPDNSFVFYDGPPFATGLPHYGHIVPSTMKDIVPRYFTMKGKRVERRWGWDCHGLPIENLVEKEMHLNSRKDIEKFGVGKFNDACESKIGMYAEEWKHVIKRLGRWVDMENDYKTKDLDFMESVWWVFSQLYKKNLVYEGYKSLHVCPRCETTLSQNEVAEGYKDVKDLSVTAEFELVDEPRTYVLAWTTTPWTLPGNVALAVGPDVDYVKIEKKNESVGEVVNFILAKERLEDVFKDNIYEIVSEFKGKELEGKKYKPLFDYSDENLENKENLYSIVTADFVTTEDGTGVVHIAPAFGEDDLNLGKEKKLSFIQHVGMDGRFTQMVKEWVGEEVKPKEDPTATDLKVLKYLAEKGLLFSKEKYEHSYPHCWRCDSPLLNYATSSWFVKVTELKPRMLELAKEINWMPKHLKEGRFGQWLEGARDWSISRTRYWGNPMPVWKCENCEEIRVVGSINELETLSGVKVENLHKQYVDKIEFPCEKCGENSKRIPEVLDCWFESGSMPYGQQHYPFEKKEKFELNFPAEFIAEGVDQTRAWFYVLHVLSTALFDKPAFKNVVANGIVLAEDGQKMSKRKNNYPDPMGLVDKYGADALRYYLTTSPVMKAGDINFSEAGVDEVYKKVILMSQNVLSFYQMFAPEKVKWVESENVLDKWIMSKLHELMKIVTESLEAYDFVKASKPIAEFINELSTWYIRRSRDRFKHSDKKEKLAAIATLKEVLEKMALIMAPILPFLSEHLWLSVGNSESVHLQDWPAFDDDRIEKTLMQNMEKARQIIELGLAARDIAKIKVRQPLQTLHYTGEALDQELEVIAEEELNVKDLENVETLTENKNWVKNEDLVIRVGLNIEIDENLRLEGYLRELVRSVNNLRKNSGLTIDDKVKIYWNCESKELSKVFENGKFMDELRQSTLASGVVNEKKELEFGEDMKINDEGVWVGLEKD</sequence>
<evidence type="ECO:0000256" key="3">
    <source>
        <dbReference type="ARBA" id="ARBA00022598"/>
    </source>
</evidence>
<dbReference type="InterPro" id="IPR014729">
    <property type="entry name" value="Rossmann-like_a/b/a_fold"/>
</dbReference>
<dbReference type="EC" id="6.1.1.5" evidence="12"/>
<keyword evidence="9 12" id="KW-0030">Aminoacyl-tRNA synthetase</keyword>
<evidence type="ECO:0000313" key="16">
    <source>
        <dbReference type="EMBL" id="OGF33526.1"/>
    </source>
</evidence>
<keyword evidence="13" id="KW-0175">Coiled coil</keyword>
<comment type="domain">
    <text evidence="12">IleRS has two distinct active sites: one for aminoacylation and one for editing. The misactivated valine is translocated from the active site to the editing site, which sterically excludes the correctly activated isoleucine. The single editing site contains two valyl binding pockets, one specific for each substrate (Val-AMP or Val-tRNA(Ile)).</text>
</comment>